<protein>
    <submittedName>
        <fullName evidence="1">DUF3990 domain-containing protein</fullName>
    </submittedName>
</protein>
<accession>A0A9D1XF37</accession>
<comment type="caution">
    <text evidence="1">The sequence shown here is derived from an EMBL/GenBank/DDBJ whole genome shotgun (WGS) entry which is preliminary data.</text>
</comment>
<name>A0A9D1XF37_9FIRM</name>
<dbReference type="Proteomes" id="UP000886890">
    <property type="component" value="Unassembled WGS sequence"/>
</dbReference>
<dbReference type="InterPro" id="IPR025051">
    <property type="entry name" value="DUF3990"/>
</dbReference>
<organism evidence="1 2">
    <name type="scientific">Candidatus Fusicatenibacter merdavium</name>
    <dbReference type="NCBI Taxonomy" id="2838600"/>
    <lineage>
        <taxon>Bacteria</taxon>
        <taxon>Bacillati</taxon>
        <taxon>Bacillota</taxon>
        <taxon>Clostridia</taxon>
        <taxon>Lachnospirales</taxon>
        <taxon>Lachnospiraceae</taxon>
        <taxon>Fusicatenibacter</taxon>
    </lineage>
</organism>
<reference evidence="1" key="1">
    <citation type="journal article" date="2021" name="PeerJ">
        <title>Extensive microbial diversity within the chicken gut microbiome revealed by metagenomics and culture.</title>
        <authorList>
            <person name="Gilroy R."/>
            <person name="Ravi A."/>
            <person name="Getino M."/>
            <person name="Pursley I."/>
            <person name="Horton D.L."/>
            <person name="Alikhan N.F."/>
            <person name="Baker D."/>
            <person name="Gharbi K."/>
            <person name="Hall N."/>
            <person name="Watson M."/>
            <person name="Adriaenssens E.M."/>
            <person name="Foster-Nyarko E."/>
            <person name="Jarju S."/>
            <person name="Secka A."/>
            <person name="Antonio M."/>
            <person name="Oren A."/>
            <person name="Chaudhuri R.R."/>
            <person name="La Ragione R."/>
            <person name="Hildebrand F."/>
            <person name="Pallen M.J."/>
        </authorList>
    </citation>
    <scope>NUCLEOTIDE SEQUENCE</scope>
    <source>
        <strain evidence="1">CHK183-1962</strain>
    </source>
</reference>
<evidence type="ECO:0000313" key="1">
    <source>
        <dbReference type="EMBL" id="HIX78287.1"/>
    </source>
</evidence>
<dbReference type="AlphaFoldDB" id="A0A9D1XF37"/>
<dbReference type="EMBL" id="DXEK01000194">
    <property type="protein sequence ID" value="HIX78287.1"/>
    <property type="molecule type" value="Genomic_DNA"/>
</dbReference>
<dbReference type="Pfam" id="PF13151">
    <property type="entry name" value="DUF3990"/>
    <property type="match status" value="1"/>
</dbReference>
<evidence type="ECO:0000313" key="2">
    <source>
        <dbReference type="Proteomes" id="UP000886890"/>
    </source>
</evidence>
<sequence>MPKMTVYHGGYQPVYHPEIRIGRNTKNFGPGFYCTVIREQAQRWARRYRTRIVSVYDVILDSSLKIKEFREMSEEWLDFIVACRSGRDHEYDVVIGAMANDQIYNYISDYIDGVITREQFWVLAKFKYPTHQINFCTEAALKCLEYRGYEEVKESE</sequence>
<reference evidence="1" key="2">
    <citation type="submission" date="2021-04" db="EMBL/GenBank/DDBJ databases">
        <authorList>
            <person name="Gilroy R."/>
        </authorList>
    </citation>
    <scope>NUCLEOTIDE SEQUENCE</scope>
    <source>
        <strain evidence="1">CHK183-1962</strain>
    </source>
</reference>
<proteinExistence type="predicted"/>
<gene>
    <name evidence="1" type="ORF">H9734_11970</name>
</gene>